<dbReference type="KEGG" id="mmg:MTBMA_c15200"/>
<gene>
    <name evidence="1" type="primary">hcgG</name>
    <name evidence="1" type="ordered locus">MTBMA_c15200</name>
</gene>
<reference evidence="1 2" key="2">
    <citation type="journal article" date="2010" name="J. Bacteriol.">
        <title>Complete genome sequence of Methanothermobacter marburgensis, a methanoarchaeon model organism.</title>
        <authorList>
            <person name="Liesegang H."/>
            <person name="Kaster A.K."/>
            <person name="Wiezer A."/>
            <person name="Goenrich M."/>
            <person name="Wollherr A."/>
            <person name="Seedorf H."/>
            <person name="Gottschalk G."/>
            <person name="Thauer R.K."/>
        </authorList>
    </citation>
    <scope>NUCLEOTIDE SEQUENCE [LARGE SCALE GENOMIC DNA]</scope>
    <source>
        <strain evidence="2">ATCC BAA-927 / DSM 2133 / JCM 14651 / NBRC 100331 / OCM 82 / Marburg</strain>
    </source>
</reference>
<dbReference type="EMBL" id="CP001710">
    <property type="protein sequence ID" value="ADL59099.1"/>
    <property type="molecule type" value="Genomic_DNA"/>
</dbReference>
<reference key="1">
    <citation type="submission" date="2009-08" db="EMBL/GenBank/DDBJ databases">
        <title>The genome sequence of Methanothermobacter marburgensis.</title>
        <authorList>
            <person name="Kaster A."/>
            <person name="Seedorf H."/>
            <person name="Goenrich M."/>
            <person name="Wiezer A."/>
            <person name="Liesegang H."/>
            <person name="Thauer R."/>
            <person name="Gottschalk G."/>
        </authorList>
    </citation>
    <scope>NUCLEOTIDE SEQUENCE</scope>
    <source>
        <strain>Marburg</strain>
    </source>
</reference>
<dbReference type="PIRSF" id="PIRSF019375">
    <property type="entry name" value="UCP019375"/>
    <property type="match status" value="1"/>
</dbReference>
<dbReference type="PATRIC" id="fig|79929.8.peg.1473"/>
<name>D9PY01_METTM</name>
<accession>D9PY01</accession>
<proteinExistence type="predicted"/>
<dbReference type="RefSeq" id="WP_013296310.1">
    <property type="nucleotide sequence ID" value="NC_014408.1"/>
</dbReference>
<organism evidence="1 2">
    <name type="scientific">Methanothermobacter marburgensis (strain ATCC BAA-927 / DSM 2133 / JCM 14651 / NBRC 100331 / OCM 82 / Marburg)</name>
    <name type="common">Methanobacterium thermoautotrophicum</name>
    <dbReference type="NCBI Taxonomy" id="79929"/>
    <lineage>
        <taxon>Archaea</taxon>
        <taxon>Methanobacteriati</taxon>
        <taxon>Methanobacteriota</taxon>
        <taxon>Methanomada group</taxon>
        <taxon>Methanobacteria</taxon>
        <taxon>Methanobacteriales</taxon>
        <taxon>Methanobacteriaceae</taxon>
        <taxon>Methanothermobacter</taxon>
    </lineage>
</organism>
<evidence type="ECO:0000313" key="1">
    <source>
        <dbReference type="EMBL" id="ADL59099.1"/>
    </source>
</evidence>
<evidence type="ECO:0000313" key="2">
    <source>
        <dbReference type="Proteomes" id="UP000000345"/>
    </source>
</evidence>
<dbReference type="Pfam" id="PF10113">
    <property type="entry name" value="Fibrillarin_2"/>
    <property type="match status" value="1"/>
</dbReference>
<dbReference type="InterPro" id="IPR016760">
    <property type="entry name" value="HcgG-like"/>
</dbReference>
<dbReference type="GeneID" id="9705229"/>
<keyword evidence="2" id="KW-1185">Reference proteome</keyword>
<dbReference type="NCBIfam" id="TIGR03958">
    <property type="entry name" value="monoFe_hyd_HmdC"/>
    <property type="match status" value="1"/>
</dbReference>
<sequence>MHDIIREAVDNPEAAWEIMKMDRDVTEVVDAISDLSREDKIKLGATFKRFPLGCDLTEIIVGTCASDLERMDLIGNCILSDTIGATIHVCAYAFADIAENYGMRPVELMREVRETTEVPLDLDHFGRYGPMRFPRSITGCGGQCYLEGPPFEGCPRERIHSRLLEKEREGLPDRDEWVELASSVAVNLTPVQGAETHAAPLDEAREVFELARKHGKGVEAIMFVGDGYDDLISGFEAGLDMGVDVFVLEGGPFNLASDRLDAFAGAVAAARILTPGRIVATNGAYEDECRIGLRAGLNAIITGFPKNHHGYMCGYSPGTARRGKFGLPRVMKIMREEVEAALTPVPVQKPQLEALAAAVKASGRENVYPETIGHTYVGDAHWACLPSTPLYERVNIERDVDTLAEMTRNGDIHGTVAIFGARFVSWVIAKKLDGMVDEFVLVDSDPWVEWVSVDNLRSEIKTEVRCGGSSDADAYRDSDSAIVSTTIPEIAAKISGKFRDAVTLV</sequence>
<dbReference type="STRING" id="79929.MTBMA_c15200"/>
<dbReference type="PaxDb" id="79929-MTBMA_c15200"/>
<dbReference type="Proteomes" id="UP000000345">
    <property type="component" value="Chromosome"/>
</dbReference>
<protein>
    <submittedName>
        <fullName evidence="1">Hmd co-occurring protein HcgG</fullName>
    </submittedName>
</protein>
<dbReference type="OrthoDB" id="114142at2157"/>
<dbReference type="HOGENOM" id="CLU_539284_0_0_2"/>
<dbReference type="AlphaFoldDB" id="D9PY01"/>
<dbReference type="GeneID" id="86199452"/>